<keyword evidence="3" id="KW-1185">Reference proteome</keyword>
<dbReference type="Pfam" id="PF12706">
    <property type="entry name" value="Lactamase_B_2"/>
    <property type="match status" value="1"/>
</dbReference>
<gene>
    <name evidence="2" type="ORF">GBAR_LOCUS9684</name>
</gene>
<dbReference type="SUPFAM" id="SSF56281">
    <property type="entry name" value="Metallo-hydrolase/oxidoreductase"/>
    <property type="match status" value="1"/>
</dbReference>
<feature type="domain" description="Metallo-beta-lactamase" evidence="1">
    <location>
        <begin position="23"/>
        <end position="205"/>
    </location>
</feature>
<reference evidence="2" key="1">
    <citation type="submission" date="2023-03" db="EMBL/GenBank/DDBJ databases">
        <authorList>
            <person name="Steffen K."/>
            <person name="Cardenas P."/>
        </authorList>
    </citation>
    <scope>NUCLEOTIDE SEQUENCE</scope>
</reference>
<dbReference type="InterPro" id="IPR036866">
    <property type="entry name" value="RibonucZ/Hydroxyglut_hydro"/>
</dbReference>
<dbReference type="AlphaFoldDB" id="A0AA35WIK7"/>
<dbReference type="EMBL" id="CASHTH010001466">
    <property type="protein sequence ID" value="CAI8015700.1"/>
    <property type="molecule type" value="Genomic_DNA"/>
</dbReference>
<dbReference type="Gene3D" id="3.60.15.10">
    <property type="entry name" value="Ribonuclease Z/Hydroxyacylglutathione hydrolase-like"/>
    <property type="match status" value="1"/>
</dbReference>
<name>A0AA35WIK7_GEOBA</name>
<proteinExistence type="predicted"/>
<sequence>MKLRVLGAHNVESRHTRMESHLIDGVLALDAGSLTRSLTHDELRGIRAIILSHRHFDHVKDLLPLGIAVRNEGVTIDVYAIQDTVDAFAKRRSPNLRMHAVKFYEQFKVLGYDAMAVPVPHSVPAAGFQIGDGNVRLFYTGDTGRGLGAAWEHVAPDVLLTEVTFGNENEAGARAAGHLTPKLLMGELDAFSEIHGRTPQVVVSHINPAWEDAVRTELADITAATGQAFTIAEADMSLELGRESSRVLEG</sequence>
<comment type="caution">
    <text evidence="2">The sequence shown here is derived from an EMBL/GenBank/DDBJ whole genome shotgun (WGS) entry which is preliminary data.</text>
</comment>
<evidence type="ECO:0000313" key="3">
    <source>
        <dbReference type="Proteomes" id="UP001174909"/>
    </source>
</evidence>
<evidence type="ECO:0000259" key="1">
    <source>
        <dbReference type="Pfam" id="PF12706"/>
    </source>
</evidence>
<organism evidence="2 3">
    <name type="scientific">Geodia barretti</name>
    <name type="common">Barrett's horny sponge</name>
    <dbReference type="NCBI Taxonomy" id="519541"/>
    <lineage>
        <taxon>Eukaryota</taxon>
        <taxon>Metazoa</taxon>
        <taxon>Porifera</taxon>
        <taxon>Demospongiae</taxon>
        <taxon>Heteroscleromorpha</taxon>
        <taxon>Tetractinellida</taxon>
        <taxon>Astrophorina</taxon>
        <taxon>Geodiidae</taxon>
        <taxon>Geodia</taxon>
    </lineage>
</organism>
<accession>A0AA35WIK7</accession>
<dbReference type="Proteomes" id="UP001174909">
    <property type="component" value="Unassembled WGS sequence"/>
</dbReference>
<dbReference type="InterPro" id="IPR001279">
    <property type="entry name" value="Metallo-B-lactamas"/>
</dbReference>
<evidence type="ECO:0000313" key="2">
    <source>
        <dbReference type="EMBL" id="CAI8015700.1"/>
    </source>
</evidence>
<protein>
    <recommendedName>
        <fullName evidence="1">Metallo-beta-lactamase domain-containing protein</fullName>
    </recommendedName>
</protein>